<dbReference type="EMBL" id="JABSTV010001248">
    <property type="protein sequence ID" value="KAH7968187.1"/>
    <property type="molecule type" value="Genomic_DNA"/>
</dbReference>
<dbReference type="AlphaFoldDB" id="A0A9D4Q7K1"/>
<comment type="caution">
    <text evidence="2">The sequence shown here is derived from an EMBL/GenBank/DDBJ whole genome shotgun (WGS) entry which is preliminary data.</text>
</comment>
<name>A0A9D4Q7K1_RHISA</name>
<evidence type="ECO:0000313" key="3">
    <source>
        <dbReference type="Proteomes" id="UP000821837"/>
    </source>
</evidence>
<evidence type="ECO:0000313" key="2">
    <source>
        <dbReference type="EMBL" id="KAH7968187.1"/>
    </source>
</evidence>
<proteinExistence type="predicted"/>
<organism evidence="2 3">
    <name type="scientific">Rhipicephalus sanguineus</name>
    <name type="common">Brown dog tick</name>
    <name type="synonym">Ixodes sanguineus</name>
    <dbReference type="NCBI Taxonomy" id="34632"/>
    <lineage>
        <taxon>Eukaryota</taxon>
        <taxon>Metazoa</taxon>
        <taxon>Ecdysozoa</taxon>
        <taxon>Arthropoda</taxon>
        <taxon>Chelicerata</taxon>
        <taxon>Arachnida</taxon>
        <taxon>Acari</taxon>
        <taxon>Parasitiformes</taxon>
        <taxon>Ixodida</taxon>
        <taxon>Ixodoidea</taxon>
        <taxon>Ixodidae</taxon>
        <taxon>Rhipicephalinae</taxon>
        <taxon>Rhipicephalus</taxon>
        <taxon>Rhipicephalus</taxon>
    </lineage>
</organism>
<gene>
    <name evidence="2" type="ORF">HPB52_006445</name>
</gene>
<evidence type="ECO:0000259" key="1">
    <source>
        <dbReference type="Pfam" id="PF10545"/>
    </source>
</evidence>
<feature type="domain" description="MADF" evidence="1">
    <location>
        <begin position="18"/>
        <end position="60"/>
    </location>
</feature>
<reference evidence="2" key="2">
    <citation type="submission" date="2021-09" db="EMBL/GenBank/DDBJ databases">
        <authorList>
            <person name="Jia N."/>
            <person name="Wang J."/>
            <person name="Shi W."/>
            <person name="Du L."/>
            <person name="Sun Y."/>
            <person name="Zhan W."/>
            <person name="Jiang J."/>
            <person name="Wang Q."/>
            <person name="Zhang B."/>
            <person name="Ji P."/>
            <person name="Sakyi L.B."/>
            <person name="Cui X."/>
            <person name="Yuan T."/>
            <person name="Jiang B."/>
            <person name="Yang W."/>
            <person name="Lam T.T.-Y."/>
            <person name="Chang Q."/>
            <person name="Ding S."/>
            <person name="Wang X."/>
            <person name="Zhu J."/>
            <person name="Ruan X."/>
            <person name="Zhao L."/>
            <person name="Wei J."/>
            <person name="Que T."/>
            <person name="Du C."/>
            <person name="Cheng J."/>
            <person name="Dai P."/>
            <person name="Han X."/>
            <person name="Huang E."/>
            <person name="Gao Y."/>
            <person name="Liu J."/>
            <person name="Shao H."/>
            <person name="Ye R."/>
            <person name="Li L."/>
            <person name="Wei W."/>
            <person name="Wang X."/>
            <person name="Wang C."/>
            <person name="Huo Q."/>
            <person name="Li W."/>
            <person name="Guo W."/>
            <person name="Chen H."/>
            <person name="Chen S."/>
            <person name="Zhou L."/>
            <person name="Zhou L."/>
            <person name="Ni X."/>
            <person name="Tian J."/>
            <person name="Zhou Y."/>
            <person name="Sheng Y."/>
            <person name="Liu T."/>
            <person name="Pan Y."/>
            <person name="Xia L."/>
            <person name="Li J."/>
            <person name="Zhao F."/>
            <person name="Cao W."/>
        </authorList>
    </citation>
    <scope>NUCLEOTIDE SEQUENCE</scope>
    <source>
        <strain evidence="2">Rsan-2018</strain>
        <tissue evidence="2">Larvae</tissue>
    </source>
</reference>
<dbReference type="Pfam" id="PF10545">
    <property type="entry name" value="MADF_DNA_bdg"/>
    <property type="match status" value="1"/>
</dbReference>
<dbReference type="Proteomes" id="UP000821837">
    <property type="component" value="Unassembled WGS sequence"/>
</dbReference>
<accession>A0A9D4Q7K1</accession>
<dbReference type="InterPro" id="IPR006578">
    <property type="entry name" value="MADF-dom"/>
</dbReference>
<reference evidence="2" key="1">
    <citation type="journal article" date="2020" name="Cell">
        <title>Large-Scale Comparative Analyses of Tick Genomes Elucidate Their Genetic Diversity and Vector Capacities.</title>
        <authorList>
            <consortium name="Tick Genome and Microbiome Consortium (TIGMIC)"/>
            <person name="Jia N."/>
            <person name="Wang J."/>
            <person name="Shi W."/>
            <person name="Du L."/>
            <person name="Sun Y."/>
            <person name="Zhan W."/>
            <person name="Jiang J.F."/>
            <person name="Wang Q."/>
            <person name="Zhang B."/>
            <person name="Ji P."/>
            <person name="Bell-Sakyi L."/>
            <person name="Cui X.M."/>
            <person name="Yuan T.T."/>
            <person name="Jiang B.G."/>
            <person name="Yang W.F."/>
            <person name="Lam T.T."/>
            <person name="Chang Q.C."/>
            <person name="Ding S.J."/>
            <person name="Wang X.J."/>
            <person name="Zhu J.G."/>
            <person name="Ruan X.D."/>
            <person name="Zhao L."/>
            <person name="Wei J.T."/>
            <person name="Ye R.Z."/>
            <person name="Que T.C."/>
            <person name="Du C.H."/>
            <person name="Zhou Y.H."/>
            <person name="Cheng J.X."/>
            <person name="Dai P.F."/>
            <person name="Guo W.B."/>
            <person name="Han X.H."/>
            <person name="Huang E.J."/>
            <person name="Li L.F."/>
            <person name="Wei W."/>
            <person name="Gao Y.C."/>
            <person name="Liu J.Z."/>
            <person name="Shao H.Z."/>
            <person name="Wang X."/>
            <person name="Wang C.C."/>
            <person name="Yang T.C."/>
            <person name="Huo Q.B."/>
            <person name="Li W."/>
            <person name="Chen H.Y."/>
            <person name="Chen S.E."/>
            <person name="Zhou L.G."/>
            <person name="Ni X.B."/>
            <person name="Tian J.H."/>
            <person name="Sheng Y."/>
            <person name="Liu T."/>
            <person name="Pan Y.S."/>
            <person name="Xia L.Y."/>
            <person name="Li J."/>
            <person name="Zhao F."/>
            <person name="Cao W.C."/>
        </authorList>
    </citation>
    <scope>NUCLEOTIDE SEQUENCE</scope>
    <source>
        <strain evidence="2">Rsan-2018</strain>
    </source>
</reference>
<sequence>MASAEGPSLCSDELLAGDVRQRPILYDQRLKTYRDKQLQNDAWLEVAGAMKQSVVACARRCSGVEPLTNKCRFVIGIGSL</sequence>
<keyword evidence="3" id="KW-1185">Reference proteome</keyword>
<protein>
    <recommendedName>
        <fullName evidence="1">MADF domain-containing protein</fullName>
    </recommendedName>
</protein>
<dbReference type="VEuPathDB" id="VectorBase:RSAN_049891"/>